<evidence type="ECO:0000313" key="1">
    <source>
        <dbReference type="EMBL" id="RCK64497.1"/>
    </source>
</evidence>
<dbReference type="OrthoDB" id="4009574at2759"/>
<name>A0A367YFE1_9ASCO</name>
<dbReference type="EMBL" id="QLNQ01000022">
    <property type="protein sequence ID" value="RCK64497.1"/>
    <property type="molecule type" value="Genomic_DNA"/>
</dbReference>
<gene>
    <name evidence="1" type="ORF">Cantr_00355</name>
</gene>
<comment type="caution">
    <text evidence="1">The sequence shown here is derived from an EMBL/GenBank/DDBJ whole genome shotgun (WGS) entry which is preliminary data.</text>
</comment>
<dbReference type="Pfam" id="PF25640">
    <property type="entry name" value="Crypto_dsRNA_S"/>
    <property type="match status" value="1"/>
</dbReference>
<dbReference type="AlphaFoldDB" id="A0A367YFE1"/>
<dbReference type="InterPro" id="IPR057874">
    <property type="entry name" value="Crypto_dsRNA_S"/>
</dbReference>
<accession>A0A367YFE1</accession>
<dbReference type="Proteomes" id="UP000253472">
    <property type="component" value="Unassembled WGS sequence"/>
</dbReference>
<protein>
    <submittedName>
        <fullName evidence="1">Uncharacterized protein</fullName>
    </submittedName>
</protein>
<reference evidence="1 2" key="1">
    <citation type="submission" date="2018-06" db="EMBL/GenBank/DDBJ databases">
        <title>Whole genome sequencing of Candida tropicalis (genome annotated by CSBL at Korea University).</title>
        <authorList>
            <person name="Ahn J."/>
        </authorList>
    </citation>
    <scope>NUCLEOTIDE SEQUENCE [LARGE SCALE GENOMIC DNA]</scope>
    <source>
        <strain evidence="1 2">ATCC 20962</strain>
    </source>
</reference>
<evidence type="ECO:0000313" key="2">
    <source>
        <dbReference type="Proteomes" id="UP000253472"/>
    </source>
</evidence>
<keyword evidence="2" id="KW-1185">Reference proteome</keyword>
<proteinExistence type="predicted"/>
<sequence>MQIVEYDVSFKEFDNIIKQLCHFTCSDTKVSVNQVLDYFHSCFDVYVIVNQQPLRMQAGKCDSSLDILENYVAEIRIPLFFRDLIREMARPMATPNKQIYIPKVEGVSCRKKYRKLKEQEALADKLRLDTNLRRLSWDSLEIEEIEPAKFGMFHDEKNLISSFSKLPEFRFWTIAILRHIRFNQFRLNYCKDNWVELDKGSDEPIQKMQKASQIFKETNLISGFCVYRNNGKVTINSLSLLGNKVDTRDFQLDFNDRFPTESKFLSK</sequence>
<organism evidence="1 2">
    <name type="scientific">Candida viswanathii</name>
    <dbReference type="NCBI Taxonomy" id="5486"/>
    <lineage>
        <taxon>Eukaryota</taxon>
        <taxon>Fungi</taxon>
        <taxon>Dikarya</taxon>
        <taxon>Ascomycota</taxon>
        <taxon>Saccharomycotina</taxon>
        <taxon>Pichiomycetes</taxon>
        <taxon>Debaryomycetaceae</taxon>
        <taxon>Candida/Lodderomyces clade</taxon>
        <taxon>Candida</taxon>
    </lineage>
</organism>